<evidence type="ECO:0000259" key="12">
    <source>
        <dbReference type="PROSITE" id="PS50893"/>
    </source>
</evidence>
<evidence type="ECO:0000313" key="14">
    <source>
        <dbReference type="Proteomes" id="UP000198525"/>
    </source>
</evidence>
<dbReference type="STRING" id="376427.SAMN04487954_10472"/>
<dbReference type="InterPro" id="IPR051535">
    <property type="entry name" value="Siderophore_ABC-ATPase"/>
</dbReference>
<keyword evidence="7 13" id="KW-0067">ATP-binding</keyword>
<dbReference type="FunFam" id="3.40.50.300:FF:000134">
    <property type="entry name" value="Iron-enterobactin ABC transporter ATP-binding protein"/>
    <property type="match status" value="1"/>
</dbReference>
<dbReference type="InterPro" id="IPR027417">
    <property type="entry name" value="P-loop_NTPase"/>
</dbReference>
<keyword evidence="4" id="KW-1003">Cell membrane</keyword>
<evidence type="ECO:0000256" key="7">
    <source>
        <dbReference type="ARBA" id="ARBA00022840"/>
    </source>
</evidence>
<sequence>MTSHRLRGERLCVGYESRRVLDEVDFQVAEGRLTILLGPNGSGKSTLLKTLARTLGPQRGQVLLDGKDLHRTPTRDVARKLGILPQSPTAPEGLTVRELVGMGRFPHQRLWRQWSREDERAVNDAMSIARVTEFASRPVDSLSGGQRQRCWIAMVLAQETDLLLLDEPTTFLDLKVQVDLLELLAHLAHDQGRTLLVVLHDLNLAAAYADELVMMRDGRIMHGGSPEAVFTAARLKQVFDLDAHVIRDPHTQRLVCVPAISSSSASPLASAQTPQMATALSRTG</sequence>
<comment type="similarity">
    <text evidence="2">Belongs to the ABC transporter superfamily.</text>
</comment>
<dbReference type="InterPro" id="IPR003439">
    <property type="entry name" value="ABC_transporter-like_ATP-bd"/>
</dbReference>
<dbReference type="Proteomes" id="UP000198525">
    <property type="component" value="Unassembled WGS sequence"/>
</dbReference>
<feature type="region of interest" description="Disordered" evidence="11">
    <location>
        <begin position="265"/>
        <end position="284"/>
    </location>
</feature>
<protein>
    <submittedName>
        <fullName evidence="13">Iron complex transport system ATP-binding protein</fullName>
    </submittedName>
</protein>
<dbReference type="OrthoDB" id="6461291at2"/>
<evidence type="ECO:0000313" key="13">
    <source>
        <dbReference type="EMBL" id="SDJ31412.1"/>
    </source>
</evidence>
<gene>
    <name evidence="13" type="ORF">SAMN04487954_10472</name>
</gene>
<feature type="compositionally biased region" description="Polar residues" evidence="11">
    <location>
        <begin position="272"/>
        <end position="284"/>
    </location>
</feature>
<evidence type="ECO:0000256" key="10">
    <source>
        <dbReference type="ARBA" id="ARBA00023136"/>
    </source>
</evidence>
<dbReference type="SMART" id="SM00382">
    <property type="entry name" value="AAA"/>
    <property type="match status" value="1"/>
</dbReference>
<evidence type="ECO:0000256" key="6">
    <source>
        <dbReference type="ARBA" id="ARBA00022741"/>
    </source>
</evidence>
<dbReference type="AlphaFoldDB" id="A0A1G8SQB0"/>
<feature type="domain" description="ABC transporter" evidence="12">
    <location>
        <begin position="6"/>
        <end position="242"/>
    </location>
</feature>
<keyword evidence="6" id="KW-0547">Nucleotide-binding</keyword>
<dbReference type="Pfam" id="PF00005">
    <property type="entry name" value="ABC_tran"/>
    <property type="match status" value="1"/>
</dbReference>
<proteinExistence type="inferred from homology"/>
<dbReference type="SUPFAM" id="SSF52540">
    <property type="entry name" value="P-loop containing nucleoside triphosphate hydrolases"/>
    <property type="match status" value="1"/>
</dbReference>
<dbReference type="PANTHER" id="PTHR42771">
    <property type="entry name" value="IRON(3+)-HYDROXAMATE IMPORT ATP-BINDING PROTEIN FHUC"/>
    <property type="match status" value="1"/>
</dbReference>
<dbReference type="GO" id="GO:0005524">
    <property type="term" value="F:ATP binding"/>
    <property type="evidence" value="ECO:0007669"/>
    <property type="project" value="UniProtKB-KW"/>
</dbReference>
<comment type="subcellular location">
    <subcellularLocation>
        <location evidence="1">Cell membrane</location>
        <topology evidence="1">Peripheral membrane protein</topology>
    </subcellularLocation>
</comment>
<evidence type="ECO:0000256" key="5">
    <source>
        <dbReference type="ARBA" id="ARBA00022496"/>
    </source>
</evidence>
<keyword evidence="9" id="KW-0406">Ion transport</keyword>
<keyword evidence="5" id="KW-0410">Iron transport</keyword>
<dbReference type="PROSITE" id="PS50893">
    <property type="entry name" value="ABC_TRANSPORTER_2"/>
    <property type="match status" value="1"/>
</dbReference>
<dbReference type="GO" id="GO:0005886">
    <property type="term" value="C:plasma membrane"/>
    <property type="evidence" value="ECO:0007669"/>
    <property type="project" value="UniProtKB-SubCell"/>
</dbReference>
<dbReference type="CDD" id="cd03214">
    <property type="entry name" value="ABC_Iron-Siderophores_B12_Hemin"/>
    <property type="match status" value="1"/>
</dbReference>
<keyword evidence="3" id="KW-0813">Transport</keyword>
<accession>A0A1G8SQB0</accession>
<keyword evidence="10" id="KW-0472">Membrane</keyword>
<evidence type="ECO:0000256" key="11">
    <source>
        <dbReference type="SAM" id="MobiDB-lite"/>
    </source>
</evidence>
<dbReference type="GO" id="GO:0016887">
    <property type="term" value="F:ATP hydrolysis activity"/>
    <property type="evidence" value="ECO:0007669"/>
    <property type="project" value="InterPro"/>
</dbReference>
<keyword evidence="14" id="KW-1185">Reference proteome</keyword>
<dbReference type="PANTHER" id="PTHR42771:SF2">
    <property type="entry name" value="IRON(3+)-HYDROXAMATE IMPORT ATP-BINDING PROTEIN FHUC"/>
    <property type="match status" value="1"/>
</dbReference>
<evidence type="ECO:0000256" key="9">
    <source>
        <dbReference type="ARBA" id="ARBA00023065"/>
    </source>
</evidence>
<dbReference type="EMBL" id="FNES01000004">
    <property type="protein sequence ID" value="SDJ31412.1"/>
    <property type="molecule type" value="Genomic_DNA"/>
</dbReference>
<evidence type="ECO:0000256" key="3">
    <source>
        <dbReference type="ARBA" id="ARBA00022448"/>
    </source>
</evidence>
<dbReference type="GO" id="GO:0006826">
    <property type="term" value="P:iron ion transport"/>
    <property type="evidence" value="ECO:0007669"/>
    <property type="project" value="UniProtKB-KW"/>
</dbReference>
<evidence type="ECO:0000256" key="1">
    <source>
        <dbReference type="ARBA" id="ARBA00004202"/>
    </source>
</evidence>
<dbReference type="InterPro" id="IPR003593">
    <property type="entry name" value="AAA+_ATPase"/>
</dbReference>
<evidence type="ECO:0000256" key="8">
    <source>
        <dbReference type="ARBA" id="ARBA00023004"/>
    </source>
</evidence>
<reference evidence="13 14" key="1">
    <citation type="submission" date="2016-10" db="EMBL/GenBank/DDBJ databases">
        <authorList>
            <person name="de Groot N.N."/>
        </authorList>
    </citation>
    <scope>NUCLEOTIDE SEQUENCE [LARGE SCALE GENOMIC DNA]</scope>
    <source>
        <strain evidence="13 14">CGMCC 1.6133</strain>
    </source>
</reference>
<dbReference type="Gene3D" id="3.40.50.300">
    <property type="entry name" value="P-loop containing nucleotide triphosphate hydrolases"/>
    <property type="match status" value="1"/>
</dbReference>
<name>A0A1G8SQB0_9GAMM</name>
<keyword evidence="8" id="KW-0408">Iron</keyword>
<evidence type="ECO:0000256" key="4">
    <source>
        <dbReference type="ARBA" id="ARBA00022475"/>
    </source>
</evidence>
<evidence type="ECO:0000256" key="2">
    <source>
        <dbReference type="ARBA" id="ARBA00005417"/>
    </source>
</evidence>
<dbReference type="RefSeq" id="WP_089684229.1">
    <property type="nucleotide sequence ID" value="NZ_FNES01000004.1"/>
</dbReference>
<organism evidence="13 14">
    <name type="scientific">Billgrantia gudaonensis</name>
    <dbReference type="NCBI Taxonomy" id="376427"/>
    <lineage>
        <taxon>Bacteria</taxon>
        <taxon>Pseudomonadati</taxon>
        <taxon>Pseudomonadota</taxon>
        <taxon>Gammaproteobacteria</taxon>
        <taxon>Oceanospirillales</taxon>
        <taxon>Halomonadaceae</taxon>
        <taxon>Billgrantia</taxon>
    </lineage>
</organism>